<comment type="subcellular location">
    <subcellularLocation>
        <location evidence="1">Membrane</location>
        <topology evidence="1">Multi-pass membrane protein</topology>
    </subcellularLocation>
</comment>
<feature type="transmembrane region" description="Helical" evidence="5">
    <location>
        <begin position="285"/>
        <end position="306"/>
    </location>
</feature>
<feature type="transmembrane region" description="Helical" evidence="5">
    <location>
        <begin position="221"/>
        <end position="242"/>
    </location>
</feature>
<gene>
    <name evidence="6" type="ORF">Sylvanvirus16_16</name>
</gene>
<dbReference type="GO" id="GO:0016020">
    <property type="term" value="C:membrane"/>
    <property type="evidence" value="ECO:0007669"/>
    <property type="project" value="UniProtKB-SubCell"/>
</dbReference>
<feature type="transmembrane region" description="Helical" evidence="5">
    <location>
        <begin position="149"/>
        <end position="167"/>
    </location>
</feature>
<organism evidence="6">
    <name type="scientific">Sylvanvirus sp</name>
    <dbReference type="NCBI Taxonomy" id="2487774"/>
    <lineage>
        <taxon>Viruses</taxon>
    </lineage>
</organism>
<reference evidence="6" key="1">
    <citation type="submission" date="2018-10" db="EMBL/GenBank/DDBJ databases">
        <title>Hidden diversity of soil giant viruses.</title>
        <authorList>
            <person name="Schulz F."/>
            <person name="Alteio L."/>
            <person name="Goudeau D."/>
            <person name="Ryan E.M."/>
            <person name="Malmstrom R.R."/>
            <person name="Blanchard J."/>
            <person name="Woyke T."/>
        </authorList>
    </citation>
    <scope>NUCLEOTIDE SEQUENCE</scope>
    <source>
        <strain evidence="6">SYV1</strain>
    </source>
</reference>
<dbReference type="PANTHER" id="PTHR23291:SF50">
    <property type="entry name" value="PROTEIN LIFEGUARD 4"/>
    <property type="match status" value="1"/>
</dbReference>
<evidence type="ECO:0000256" key="2">
    <source>
        <dbReference type="ARBA" id="ARBA00022692"/>
    </source>
</evidence>
<keyword evidence="4 5" id="KW-0472">Membrane</keyword>
<name>A0A3G5AID5_9VIRU</name>
<dbReference type="Pfam" id="PF01027">
    <property type="entry name" value="Bax1-I"/>
    <property type="match status" value="1"/>
</dbReference>
<dbReference type="PANTHER" id="PTHR23291">
    <property type="entry name" value="BAX INHIBITOR-RELATED"/>
    <property type="match status" value="1"/>
</dbReference>
<evidence type="ECO:0000256" key="3">
    <source>
        <dbReference type="ARBA" id="ARBA00022989"/>
    </source>
</evidence>
<evidence type="ECO:0000256" key="4">
    <source>
        <dbReference type="ARBA" id="ARBA00023136"/>
    </source>
</evidence>
<sequence>MNRMFPLASRLLYRGESTRTFSTFRVSKNGTFNRNACLQGLYQSCQLQHVRFFSNDLKSKSVFNKKYDPDRSTPSDISVHENIHIVEADVIDDNRSNNNGSTAYEILDEDKGLKRFVRKVVTTTGGALSVTCASAYLLSLLPIDSCSPGLLAGTYIAGFCGSLYSIWKIKQGDYTSVVKKENGYIYHSIVNSRARKNAFAAFVACNALTLTPIFAMIVNPFIIPAALVLTGGTMAFSAKFALTRINGQLLTWQGPLLGGLLGMIGIGLTAIITHGVMGPNVFSEIFFSIEPYIGIALFSAITAYDVHNAIDTYKNKDADHIGITTDIFLDFMNILVRFLHILSKIEKK</sequence>
<feature type="transmembrane region" description="Helical" evidence="5">
    <location>
        <begin position="198"/>
        <end position="215"/>
    </location>
</feature>
<accession>A0A3G5AID5</accession>
<keyword evidence="2 5" id="KW-0812">Transmembrane</keyword>
<evidence type="ECO:0000313" key="6">
    <source>
        <dbReference type="EMBL" id="AYV86975.1"/>
    </source>
</evidence>
<evidence type="ECO:0000256" key="1">
    <source>
        <dbReference type="ARBA" id="ARBA00004141"/>
    </source>
</evidence>
<evidence type="ECO:0000256" key="5">
    <source>
        <dbReference type="SAM" id="Phobius"/>
    </source>
</evidence>
<protein>
    <submittedName>
        <fullName evidence="6">Inhibitor of apoptosis-promoting Bax1 protein</fullName>
    </submittedName>
</protein>
<keyword evidence="3 5" id="KW-1133">Transmembrane helix</keyword>
<feature type="transmembrane region" description="Helical" evidence="5">
    <location>
        <begin position="254"/>
        <end position="273"/>
    </location>
</feature>
<feature type="transmembrane region" description="Helical" evidence="5">
    <location>
        <begin position="120"/>
        <end position="143"/>
    </location>
</feature>
<proteinExistence type="predicted"/>
<dbReference type="InterPro" id="IPR006214">
    <property type="entry name" value="Bax_inhibitor_1-related"/>
</dbReference>
<dbReference type="EMBL" id="MK072522">
    <property type="protein sequence ID" value="AYV86975.1"/>
    <property type="molecule type" value="Genomic_DNA"/>
</dbReference>